<proteinExistence type="predicted"/>
<accession>A0A9P5D033</accession>
<evidence type="ECO:0000256" key="1">
    <source>
        <dbReference type="SAM" id="MobiDB-lite"/>
    </source>
</evidence>
<dbReference type="GeneID" id="55973513"/>
<organism evidence="2 3">
    <name type="scientific">Geosmithia morbida</name>
    <dbReference type="NCBI Taxonomy" id="1094350"/>
    <lineage>
        <taxon>Eukaryota</taxon>
        <taxon>Fungi</taxon>
        <taxon>Dikarya</taxon>
        <taxon>Ascomycota</taxon>
        <taxon>Pezizomycotina</taxon>
        <taxon>Sordariomycetes</taxon>
        <taxon>Hypocreomycetidae</taxon>
        <taxon>Hypocreales</taxon>
        <taxon>Bionectriaceae</taxon>
        <taxon>Geosmithia</taxon>
    </lineage>
</organism>
<evidence type="ECO:0000313" key="3">
    <source>
        <dbReference type="Proteomes" id="UP000749293"/>
    </source>
</evidence>
<reference evidence="2" key="1">
    <citation type="submission" date="2020-03" db="EMBL/GenBank/DDBJ databases">
        <title>Site-based positive gene gene selection in Geosmithia morbida across the United States reveals a broad range of putative effectors and factors for local host and environmental adapation.</title>
        <authorList>
            <person name="Onufrak A."/>
            <person name="Murdoch R.W."/>
            <person name="Gazis R."/>
            <person name="Huff M."/>
            <person name="Staton M."/>
            <person name="Klingeman W."/>
            <person name="Hadziabdic D."/>
        </authorList>
    </citation>
    <scope>NUCLEOTIDE SEQUENCE</scope>
    <source>
        <strain evidence="2">1262</strain>
    </source>
</reference>
<dbReference type="RefSeq" id="XP_035320950.1">
    <property type="nucleotide sequence ID" value="XM_035469255.1"/>
</dbReference>
<feature type="region of interest" description="Disordered" evidence="1">
    <location>
        <begin position="1"/>
        <end position="78"/>
    </location>
</feature>
<keyword evidence="3" id="KW-1185">Reference proteome</keyword>
<protein>
    <submittedName>
        <fullName evidence="2">Uncharacterized protein</fullName>
    </submittedName>
</protein>
<name>A0A9P5D033_9HYPO</name>
<comment type="caution">
    <text evidence="2">The sequence shown here is derived from an EMBL/GenBank/DDBJ whole genome shotgun (WGS) entry which is preliminary data.</text>
</comment>
<feature type="compositionally biased region" description="Low complexity" evidence="1">
    <location>
        <begin position="1"/>
        <end position="10"/>
    </location>
</feature>
<dbReference type="Proteomes" id="UP000749293">
    <property type="component" value="Unassembled WGS sequence"/>
</dbReference>
<sequence>MSSSKSSVVSDTASQVTLADNASTYSKTDAPSDSKKPSLLNLLRGNSPPKSPSPSRPSKSSTDPYKNWEARYQAANLR</sequence>
<dbReference type="AlphaFoldDB" id="A0A9P5D033"/>
<dbReference type="EMBL" id="JAANYQ010000009">
    <property type="protein sequence ID" value="KAF4122298.1"/>
    <property type="molecule type" value="Genomic_DNA"/>
</dbReference>
<feature type="compositionally biased region" description="Polar residues" evidence="1">
    <location>
        <begin position="11"/>
        <end position="29"/>
    </location>
</feature>
<evidence type="ECO:0000313" key="2">
    <source>
        <dbReference type="EMBL" id="KAF4122298.1"/>
    </source>
</evidence>
<gene>
    <name evidence="2" type="ORF">GMORB2_7290</name>
</gene>